<sequence length="81" mass="9478">MGARMVPKWYRMRMAMNLRLTDEEARALRAQAEAEDRSMQDVARAAVREYIARRDHTKLVSSALDELTPRYRNLLKRLGEA</sequence>
<organism evidence="1 2">
    <name type="scientific">Pseudonocardia halophobica</name>
    <dbReference type="NCBI Taxonomy" id="29401"/>
    <lineage>
        <taxon>Bacteria</taxon>
        <taxon>Bacillati</taxon>
        <taxon>Actinomycetota</taxon>
        <taxon>Actinomycetes</taxon>
        <taxon>Pseudonocardiales</taxon>
        <taxon>Pseudonocardiaceae</taxon>
        <taxon>Pseudonocardia</taxon>
    </lineage>
</organism>
<protein>
    <recommendedName>
        <fullName evidence="3">Ribbon-helix-helix protein, copG family</fullName>
    </recommendedName>
</protein>
<reference evidence="1" key="2">
    <citation type="submission" date="2023-01" db="EMBL/GenBank/DDBJ databases">
        <authorList>
            <person name="Sun Q."/>
            <person name="Evtushenko L."/>
        </authorList>
    </citation>
    <scope>NUCLEOTIDE SEQUENCE</scope>
    <source>
        <strain evidence="1">VKM Ac-1069</strain>
    </source>
</reference>
<accession>A0A9W6NZG7</accession>
<dbReference type="GO" id="GO:0006355">
    <property type="term" value="P:regulation of DNA-templated transcription"/>
    <property type="evidence" value="ECO:0007669"/>
    <property type="project" value="InterPro"/>
</dbReference>
<evidence type="ECO:0000313" key="2">
    <source>
        <dbReference type="Proteomes" id="UP001143463"/>
    </source>
</evidence>
<reference evidence="1" key="1">
    <citation type="journal article" date="2014" name="Int. J. Syst. Evol. Microbiol.">
        <title>Complete genome sequence of Corynebacterium casei LMG S-19264T (=DSM 44701T), isolated from a smear-ripened cheese.</title>
        <authorList>
            <consortium name="US DOE Joint Genome Institute (JGI-PGF)"/>
            <person name="Walter F."/>
            <person name="Albersmeier A."/>
            <person name="Kalinowski J."/>
            <person name="Ruckert C."/>
        </authorList>
    </citation>
    <scope>NUCLEOTIDE SEQUENCE</scope>
    <source>
        <strain evidence="1">VKM Ac-1069</strain>
    </source>
</reference>
<name>A0A9W6NZG7_9PSEU</name>
<dbReference type="SUPFAM" id="SSF47598">
    <property type="entry name" value="Ribbon-helix-helix"/>
    <property type="match status" value="1"/>
</dbReference>
<dbReference type="AlphaFoldDB" id="A0A9W6NZG7"/>
<evidence type="ECO:0008006" key="3">
    <source>
        <dbReference type="Google" id="ProtNLM"/>
    </source>
</evidence>
<dbReference type="EMBL" id="BSFQ01000038">
    <property type="protein sequence ID" value="GLL14878.1"/>
    <property type="molecule type" value="Genomic_DNA"/>
</dbReference>
<dbReference type="InterPro" id="IPR010985">
    <property type="entry name" value="Ribbon_hlx_hlx"/>
</dbReference>
<gene>
    <name evidence="1" type="ORF">GCM10017577_60270</name>
</gene>
<keyword evidence="2" id="KW-1185">Reference proteome</keyword>
<dbReference type="Proteomes" id="UP001143463">
    <property type="component" value="Unassembled WGS sequence"/>
</dbReference>
<evidence type="ECO:0000313" key="1">
    <source>
        <dbReference type="EMBL" id="GLL14878.1"/>
    </source>
</evidence>
<proteinExistence type="predicted"/>
<comment type="caution">
    <text evidence="1">The sequence shown here is derived from an EMBL/GenBank/DDBJ whole genome shotgun (WGS) entry which is preliminary data.</text>
</comment>